<proteinExistence type="inferred from homology"/>
<keyword evidence="3" id="KW-1185">Reference proteome</keyword>
<dbReference type="GO" id="GO:0005868">
    <property type="term" value="C:cytoplasmic dynein complex"/>
    <property type="evidence" value="ECO:0007669"/>
    <property type="project" value="TreeGrafter"/>
</dbReference>
<dbReference type="InterPro" id="IPR005334">
    <property type="entry name" value="Tctex-1-like"/>
</dbReference>
<dbReference type="PANTHER" id="PTHR21255:SF69">
    <property type="entry name" value="AT23443P"/>
    <property type="match status" value="1"/>
</dbReference>
<name>A0A5E4Q7H4_9NEOP</name>
<reference evidence="2 3" key="1">
    <citation type="submission" date="2017-07" db="EMBL/GenBank/DDBJ databases">
        <authorList>
            <person name="Talla V."/>
            <person name="Backstrom N."/>
        </authorList>
    </citation>
    <scope>NUCLEOTIDE SEQUENCE [LARGE SCALE GENOMIC DNA]</scope>
</reference>
<gene>
    <name evidence="2" type="ORF">LSINAPIS_LOCUS5531</name>
</gene>
<evidence type="ECO:0008006" key="4">
    <source>
        <dbReference type="Google" id="ProtNLM"/>
    </source>
</evidence>
<dbReference type="InterPro" id="IPR038586">
    <property type="entry name" value="Tctex-1-like_sf"/>
</dbReference>
<dbReference type="Proteomes" id="UP000324832">
    <property type="component" value="Unassembled WGS sequence"/>
</dbReference>
<organism evidence="2 3">
    <name type="scientific">Leptidea sinapis</name>
    <dbReference type="NCBI Taxonomy" id="189913"/>
    <lineage>
        <taxon>Eukaryota</taxon>
        <taxon>Metazoa</taxon>
        <taxon>Ecdysozoa</taxon>
        <taxon>Arthropoda</taxon>
        <taxon>Hexapoda</taxon>
        <taxon>Insecta</taxon>
        <taxon>Pterygota</taxon>
        <taxon>Neoptera</taxon>
        <taxon>Endopterygota</taxon>
        <taxon>Lepidoptera</taxon>
        <taxon>Glossata</taxon>
        <taxon>Ditrysia</taxon>
        <taxon>Papilionoidea</taxon>
        <taxon>Pieridae</taxon>
        <taxon>Dismorphiinae</taxon>
        <taxon>Leptidea</taxon>
    </lineage>
</organism>
<sequence length="123" mass="14873">MHNVVRTYQPTYQLNPRKRVSVESLNKLLKRMVDSELNEIEYSDKMIPEICTNLAENIRNVVKEEKYDRYRIIVLVTIGQRRQQSVQMFHSFLWDHERDAFASYNYENCHIFANVVVYCIYFD</sequence>
<dbReference type="AlphaFoldDB" id="A0A5E4Q7H4"/>
<protein>
    <recommendedName>
        <fullName evidence="4">Tctex1 domain-containing protein 1</fullName>
    </recommendedName>
</protein>
<evidence type="ECO:0000313" key="2">
    <source>
        <dbReference type="EMBL" id="VVC93313.1"/>
    </source>
</evidence>
<dbReference type="GO" id="GO:0007018">
    <property type="term" value="P:microtubule-based movement"/>
    <property type="evidence" value="ECO:0007669"/>
    <property type="project" value="TreeGrafter"/>
</dbReference>
<dbReference type="GO" id="GO:0005737">
    <property type="term" value="C:cytoplasm"/>
    <property type="evidence" value="ECO:0007669"/>
    <property type="project" value="TreeGrafter"/>
</dbReference>
<dbReference type="PANTHER" id="PTHR21255">
    <property type="entry name" value="T-COMPLEX-ASSOCIATED-TESTIS-EXPRESSED 1/ DYNEIN LIGHT CHAIN"/>
    <property type="match status" value="1"/>
</dbReference>
<dbReference type="GO" id="GO:0045505">
    <property type="term" value="F:dynein intermediate chain binding"/>
    <property type="evidence" value="ECO:0007669"/>
    <property type="project" value="TreeGrafter"/>
</dbReference>
<evidence type="ECO:0000313" key="3">
    <source>
        <dbReference type="Proteomes" id="UP000324832"/>
    </source>
</evidence>
<dbReference type="CDD" id="cd21451">
    <property type="entry name" value="DLC-like_TCTEX1D"/>
    <property type="match status" value="1"/>
</dbReference>
<dbReference type="EMBL" id="FZQP02001582">
    <property type="protein sequence ID" value="VVC93313.1"/>
    <property type="molecule type" value="Genomic_DNA"/>
</dbReference>
<dbReference type="Pfam" id="PF03645">
    <property type="entry name" value="Tctex-1"/>
    <property type="match status" value="1"/>
</dbReference>
<dbReference type="Gene3D" id="3.30.1140.40">
    <property type="entry name" value="Tctex-1"/>
    <property type="match status" value="1"/>
</dbReference>
<evidence type="ECO:0000256" key="1">
    <source>
        <dbReference type="ARBA" id="ARBA00005361"/>
    </source>
</evidence>
<accession>A0A5E4Q7H4</accession>
<comment type="similarity">
    <text evidence="1">Belongs to the dynein light chain Tctex-type family.</text>
</comment>